<dbReference type="PANTHER" id="PTHR35004">
    <property type="entry name" value="TRANSPOSASE RV3428C-RELATED"/>
    <property type="match status" value="1"/>
</dbReference>
<gene>
    <name evidence="2" type="primary">istA</name>
    <name evidence="2" type="ORF">O1R50_22910</name>
</gene>
<evidence type="ECO:0000313" key="3">
    <source>
        <dbReference type="Proteomes" id="UP001146067"/>
    </source>
</evidence>
<evidence type="ECO:0000313" key="2">
    <source>
        <dbReference type="EMBL" id="MDA1362491.1"/>
    </source>
</evidence>
<keyword evidence="3" id="KW-1185">Reference proteome</keyword>
<dbReference type="Proteomes" id="UP001146067">
    <property type="component" value="Unassembled WGS sequence"/>
</dbReference>
<protein>
    <submittedName>
        <fullName evidence="2">IS21 family transposase</fullName>
    </submittedName>
</protein>
<sequence length="551" mass="61642">MELFERIRRDRRVDPSVSQRELMKRHGVSRRTVVQALSSALPPPRKPVNGRPRVLAPVEEFIDEMLRSDVTAPKKQRHTIERICQRLAREYDFREASYSAIRDYVARRRPEVTAEVRSGQGVVEGMVPQQHLPGEEAEVDFHDVTVELAGKKVVCYQFTFRLSYSGKAIHRVFASCGQEAFIEGHIEAFAVLGGIPTRHVRYDNLSPAVTKVLLGRSRKETQRWLAFRSHMGFDAFYCQPGSGGAHEKGGVEHEGGRFRRNYLVPPPVVETLAELNKRLARIDATEDIRHVHGRLETIGERFAQEEELLRLVPDEEFEPGTVKTPKVRRDCRIVVMQCYYSVPARFIGRKVRVSLRANELLVFDGRKVIARHQRLARRYDFSDHLDHYLEILAAKPGALAGSTALAQARESGAFTEAHDAFWDAAREARGDAEGTRALIEVLLLHRLMPAEAVVAGLRATLRAGSSTPELVAIEARKAIEAGTVAADAPPPISLPEPVLVEDDPDEDEADDGHRAEVISLHARRLLSAGGHPAPQISVYDQLLSKKKGHSA</sequence>
<feature type="domain" description="Transposase for insertion sequence element IS21-like C-terminal" evidence="1">
    <location>
        <begin position="313"/>
        <end position="378"/>
    </location>
</feature>
<dbReference type="EMBL" id="JAPZVP010000024">
    <property type="protein sequence ID" value="MDA1362491.1"/>
    <property type="molecule type" value="Genomic_DNA"/>
</dbReference>
<dbReference type="Pfam" id="PF22483">
    <property type="entry name" value="Mu-transpos_C_2"/>
    <property type="match status" value="1"/>
</dbReference>
<reference evidence="2" key="1">
    <citation type="submission" date="2022-12" db="EMBL/GenBank/DDBJ databases">
        <title>Gycomyces niveus sp.nov.,a novel actinomycete isolated from soil in Shouguan.</title>
        <authorList>
            <person name="Yang X."/>
        </authorList>
    </citation>
    <scope>NUCLEOTIDE SEQUENCE</scope>
    <source>
        <strain evidence="2">NEAU-A15</strain>
    </source>
</reference>
<name>A0A9X3PEE6_9ACTN</name>
<proteinExistence type="predicted"/>
<dbReference type="NCBIfam" id="NF033546">
    <property type="entry name" value="transpos_IS21"/>
    <property type="match status" value="1"/>
</dbReference>
<comment type="caution">
    <text evidence="2">The sequence shown here is derived from an EMBL/GenBank/DDBJ whole genome shotgun (WGS) entry which is preliminary data.</text>
</comment>
<accession>A0A9X3PEE6</accession>
<organism evidence="2 3">
    <name type="scientific">Glycomyces luteolus</name>
    <dbReference type="NCBI Taxonomy" id="2670330"/>
    <lineage>
        <taxon>Bacteria</taxon>
        <taxon>Bacillati</taxon>
        <taxon>Actinomycetota</taxon>
        <taxon>Actinomycetes</taxon>
        <taxon>Glycomycetales</taxon>
        <taxon>Glycomycetaceae</taxon>
        <taxon>Glycomyces</taxon>
    </lineage>
</organism>
<dbReference type="InterPro" id="IPR054353">
    <property type="entry name" value="IstA-like_C"/>
</dbReference>
<evidence type="ECO:0000259" key="1">
    <source>
        <dbReference type="Pfam" id="PF22483"/>
    </source>
</evidence>
<dbReference type="AlphaFoldDB" id="A0A9X3PEE6"/>